<name>A0A8S5QXV5_9CAUD</name>
<accession>A0A8S5QXV5</accession>
<dbReference type="EMBL" id="BK015767">
    <property type="protein sequence ID" value="DAE24103.1"/>
    <property type="molecule type" value="Genomic_DNA"/>
</dbReference>
<protein>
    <submittedName>
        <fullName evidence="1">Uncharacterized protein</fullName>
    </submittedName>
</protein>
<proteinExistence type="predicted"/>
<organism evidence="1">
    <name type="scientific">Podoviridae sp. cty7j44</name>
    <dbReference type="NCBI Taxonomy" id="2826593"/>
    <lineage>
        <taxon>Viruses</taxon>
        <taxon>Duplodnaviria</taxon>
        <taxon>Heunggongvirae</taxon>
        <taxon>Uroviricota</taxon>
        <taxon>Caudoviricetes</taxon>
    </lineage>
</organism>
<evidence type="ECO:0000313" key="1">
    <source>
        <dbReference type="EMBL" id="DAE24103.1"/>
    </source>
</evidence>
<sequence>MTITYENNSVNMKIYRADFTKVINLYTKYVSIVRYIYQIYNCKFRVFGDFSEVTDSTMQVNVRTTREVGLKFKPDNEWHILDFGYSRMSIAPITVVDITTTLSFDYIEVEFSVDNQYIYCFNNTKEDIVVDKDISVNSFALRFRGTFRDNIDLINPIFDIEWTQIPTFNYVYLNMFGRYYFVDNIECVRNNLYRIYCSIDVLMSYREQLKDLQVYVTRQENNVNAQIPDMKLPIQNNMEYLLEPLTNVLPRISFPNDRDLHTHYYALTVVSVAPGKSIPAEEQDKIPTVYNKTSITLLLNSIELELVVKTILGASDIVTEIKQLWNDNSDAFISVKQFPWNLVLSTDIPTRYSKKWLIGSKEIDFGVLLHGVAYTNENHIWHEIKCGSYKFIRKYNDWRDFKPYTKITLFIPFVGWVELDNEEIYSENYQSDYIYFKYVIDVITGDCIFQIYNYIKDGVAIPTPENINQQYAYINIIAQYDCSPCDNVLISNSNHLEMLRKTVSTGANLIGGAVSAFATGGASLGMANALNMKQRGVRRSTKELAVDKARIGQANASNIASGSNVISNFVSDIISNTQNSKVFSTNTAGFINLNTRNQFLIKYERFVYKEPSGYSHIVGKPSSYSGKLGDLEGYTEVGAFHLEGINGITTEEKDLLESLLRSGIIM</sequence>
<reference evidence="1" key="1">
    <citation type="journal article" date="2021" name="Proc. Natl. Acad. Sci. U.S.A.">
        <title>A Catalog of Tens of Thousands of Viruses from Human Metagenomes Reveals Hidden Associations with Chronic Diseases.</title>
        <authorList>
            <person name="Tisza M.J."/>
            <person name="Buck C.B."/>
        </authorList>
    </citation>
    <scope>NUCLEOTIDE SEQUENCE</scope>
    <source>
        <strain evidence="1">Cty7j44</strain>
    </source>
</reference>